<proteinExistence type="predicted"/>
<protein>
    <submittedName>
        <fullName evidence="4">Glycosyltransferase family 4 protein</fullName>
    </submittedName>
</protein>
<dbReference type="CDD" id="cd03794">
    <property type="entry name" value="GT4_WbuB-like"/>
    <property type="match status" value="1"/>
</dbReference>
<dbReference type="RefSeq" id="WP_326506137.1">
    <property type="nucleotide sequence ID" value="NZ_JAWIIV010000006.1"/>
</dbReference>
<keyword evidence="1" id="KW-0328">Glycosyltransferase</keyword>
<accession>A0ABU6J701</accession>
<sequence length="369" mass="40610">MHVVHLTSAHPRYDTRVFVKQCRSLAALGYKVTLVVADGKGDERRDGVEIIDVGPSQGRIDRMLESTRRVYTKALALDAGIYHLHDPELIPYGLRLKRSGKTVIFDAHEDLPKQLLGKPYLGPVSSRALSGVLAAYEAFASRRFDGIVAATPSIRDKFLALKCRSVDINNFPIAGELGIAAASEIQGGQGRQVCYVGGLTEIRGVREMVRAAAFLRSDTRIELVGAFNPPLLREELLGEPGWARIKEHGYLDRAGVARVMQGSMAGLVTLRPAPNHIDSQPNKMFEYMSAGLPVIASDFPLWRAIIEDNACGICVDPGNPRAIANAIDFLVSNSEIARRMGESGRELVRTRYNWVNEERKLVDFYAALA</sequence>
<evidence type="ECO:0000259" key="3">
    <source>
        <dbReference type="Pfam" id="PF13579"/>
    </source>
</evidence>
<dbReference type="Proteomes" id="UP001352263">
    <property type="component" value="Unassembled WGS sequence"/>
</dbReference>
<evidence type="ECO:0000256" key="1">
    <source>
        <dbReference type="ARBA" id="ARBA00022676"/>
    </source>
</evidence>
<dbReference type="EMBL" id="JAWIIV010000006">
    <property type="protein sequence ID" value="MEC4719422.1"/>
    <property type="molecule type" value="Genomic_DNA"/>
</dbReference>
<evidence type="ECO:0000256" key="2">
    <source>
        <dbReference type="ARBA" id="ARBA00022679"/>
    </source>
</evidence>
<dbReference type="Gene3D" id="3.40.50.2000">
    <property type="entry name" value="Glycogen Phosphorylase B"/>
    <property type="match status" value="2"/>
</dbReference>
<evidence type="ECO:0000313" key="4">
    <source>
        <dbReference type="EMBL" id="MEC4719422.1"/>
    </source>
</evidence>
<feature type="domain" description="Glycosyltransferase subfamily 4-like N-terminal" evidence="3">
    <location>
        <begin position="17"/>
        <end position="167"/>
    </location>
</feature>
<dbReference type="Pfam" id="PF13692">
    <property type="entry name" value="Glyco_trans_1_4"/>
    <property type="match status" value="1"/>
</dbReference>
<dbReference type="Pfam" id="PF13579">
    <property type="entry name" value="Glyco_trans_4_4"/>
    <property type="match status" value="1"/>
</dbReference>
<organism evidence="4 5">
    <name type="scientific">Noviherbaspirillum album</name>
    <dbReference type="NCBI Taxonomy" id="3080276"/>
    <lineage>
        <taxon>Bacteria</taxon>
        <taxon>Pseudomonadati</taxon>
        <taxon>Pseudomonadota</taxon>
        <taxon>Betaproteobacteria</taxon>
        <taxon>Burkholderiales</taxon>
        <taxon>Oxalobacteraceae</taxon>
        <taxon>Noviherbaspirillum</taxon>
    </lineage>
</organism>
<keyword evidence="2" id="KW-0808">Transferase</keyword>
<keyword evidence="5" id="KW-1185">Reference proteome</keyword>
<name>A0ABU6J701_9BURK</name>
<dbReference type="InterPro" id="IPR028098">
    <property type="entry name" value="Glyco_trans_4-like_N"/>
</dbReference>
<comment type="caution">
    <text evidence="4">The sequence shown here is derived from an EMBL/GenBank/DDBJ whole genome shotgun (WGS) entry which is preliminary data.</text>
</comment>
<reference evidence="4 5" key="1">
    <citation type="submission" date="2023-10" db="EMBL/GenBank/DDBJ databases">
        <title>Noviherbaspirillum sp. CPCC 100848 genome assembly.</title>
        <authorList>
            <person name="Li X.Y."/>
            <person name="Fang X.M."/>
        </authorList>
    </citation>
    <scope>NUCLEOTIDE SEQUENCE [LARGE SCALE GENOMIC DNA]</scope>
    <source>
        <strain evidence="4 5">CPCC 100848</strain>
    </source>
</reference>
<evidence type="ECO:0000313" key="5">
    <source>
        <dbReference type="Proteomes" id="UP001352263"/>
    </source>
</evidence>
<dbReference type="PANTHER" id="PTHR12526:SF629">
    <property type="entry name" value="TEICHURONIC ACID BIOSYNTHESIS GLYCOSYLTRANSFERASE TUAH-RELATED"/>
    <property type="match status" value="1"/>
</dbReference>
<dbReference type="SUPFAM" id="SSF53756">
    <property type="entry name" value="UDP-Glycosyltransferase/glycogen phosphorylase"/>
    <property type="match status" value="1"/>
</dbReference>
<dbReference type="PANTHER" id="PTHR12526">
    <property type="entry name" value="GLYCOSYLTRANSFERASE"/>
    <property type="match status" value="1"/>
</dbReference>
<gene>
    <name evidence="4" type="ORF">RY831_09690</name>
</gene>